<dbReference type="GO" id="GO:0005730">
    <property type="term" value="C:nucleolus"/>
    <property type="evidence" value="ECO:0007669"/>
    <property type="project" value="TreeGrafter"/>
</dbReference>
<dbReference type="GO" id="GO:0005654">
    <property type="term" value="C:nucleoplasm"/>
    <property type="evidence" value="ECO:0007669"/>
    <property type="project" value="TreeGrafter"/>
</dbReference>
<dbReference type="InterPro" id="IPR005343">
    <property type="entry name" value="Noc2"/>
</dbReference>
<sequence>MKGAFQQSLTGRPAQSEAAQHKAQLAALQEQDPEFYAYLQQSDRELLHFGEGSEDGSGGESGGEAPAEASDGGEEEEGPALGLQKEAARPQEARKLGKGKGGLLVSSELIDRWCRDARATCSYRAMRSLLRAYRFACHYGEREEDLDSALRITSVATMDRLVTFMLDEADAIFRGMLSLSGEAQLRGSDVTSASRWRRVEPLARAYLGNSLHLLSQLTEGSTLAHTLRRLRASAALLACSERLQRKYLRRALSVFLSGSAAARVHAFLFVRQVALAVPKPGLAAALKGVTRVFMQGAKFVSASSAPHIAFMGACVVDLHGLDAGEAYQHMFGHIRQLAATLRGALSNKTKDAFREVYCWQTVCCLELWARLLSAHADKEELRPLAFPVAQLLAGAARLVPTARYLPLRLRLLRALGGAGSGAAPGGPLLLRASKALLASPAYQQDVLEQVLELLATHLAGWACSAGFPELAHVPLLRLRRFAASTPVERFRSAAHGLAAALEANADFVAAERSRAGFAPLHACALQAFLAAEDAAQATPLQRYAALLADKARQRRDLLAAEQGQSRGDSRDGDRDGQPFVLSDDETD</sequence>
<feature type="compositionally biased region" description="Polar residues" evidence="4">
    <location>
        <begin position="1"/>
        <end position="10"/>
    </location>
</feature>
<feature type="compositionally biased region" description="Basic and acidic residues" evidence="4">
    <location>
        <begin position="567"/>
        <end position="576"/>
    </location>
</feature>
<feature type="region of interest" description="Disordered" evidence="4">
    <location>
        <begin position="1"/>
        <end position="26"/>
    </location>
</feature>
<evidence type="ECO:0000256" key="4">
    <source>
        <dbReference type="SAM" id="MobiDB-lite"/>
    </source>
</evidence>
<dbReference type="AlphaFoldDB" id="A0AAW1RNL3"/>
<feature type="region of interest" description="Disordered" evidence="4">
    <location>
        <begin position="47"/>
        <end position="97"/>
    </location>
</feature>
<accession>A0AAW1RNL3</accession>
<protein>
    <recommendedName>
        <fullName evidence="7">Nucleolar complex protein 2</fullName>
    </recommendedName>
</protein>
<keyword evidence="3" id="KW-0539">Nucleus</keyword>
<evidence type="ECO:0000256" key="2">
    <source>
        <dbReference type="ARBA" id="ARBA00005907"/>
    </source>
</evidence>
<evidence type="ECO:0008006" key="7">
    <source>
        <dbReference type="Google" id="ProtNLM"/>
    </source>
</evidence>
<comment type="subcellular location">
    <subcellularLocation>
        <location evidence="1">Nucleus</location>
    </subcellularLocation>
</comment>
<dbReference type="PANTHER" id="PTHR12687">
    <property type="entry name" value="NUCLEOLAR COMPLEX 2 AND RAD4-RELATED"/>
    <property type="match status" value="1"/>
</dbReference>
<evidence type="ECO:0000313" key="5">
    <source>
        <dbReference type="EMBL" id="KAK9835130.1"/>
    </source>
</evidence>
<evidence type="ECO:0000256" key="1">
    <source>
        <dbReference type="ARBA" id="ARBA00004123"/>
    </source>
</evidence>
<feature type="compositionally biased region" description="Basic and acidic residues" evidence="4">
    <location>
        <begin position="86"/>
        <end position="95"/>
    </location>
</feature>
<dbReference type="GO" id="GO:0030691">
    <property type="term" value="C:Noc2p-Noc3p complex"/>
    <property type="evidence" value="ECO:0007669"/>
    <property type="project" value="TreeGrafter"/>
</dbReference>
<dbReference type="GO" id="GO:0030690">
    <property type="term" value="C:Noc1p-Noc2p complex"/>
    <property type="evidence" value="ECO:0007669"/>
    <property type="project" value="TreeGrafter"/>
</dbReference>
<dbReference type="EMBL" id="JALJOU010000029">
    <property type="protein sequence ID" value="KAK9835130.1"/>
    <property type="molecule type" value="Genomic_DNA"/>
</dbReference>
<name>A0AAW1RNL3_9CHLO</name>
<evidence type="ECO:0000313" key="6">
    <source>
        <dbReference type="Proteomes" id="UP001445335"/>
    </source>
</evidence>
<organism evidence="5 6">
    <name type="scientific">Elliptochloris bilobata</name>
    <dbReference type="NCBI Taxonomy" id="381761"/>
    <lineage>
        <taxon>Eukaryota</taxon>
        <taxon>Viridiplantae</taxon>
        <taxon>Chlorophyta</taxon>
        <taxon>core chlorophytes</taxon>
        <taxon>Trebouxiophyceae</taxon>
        <taxon>Trebouxiophyceae incertae sedis</taxon>
        <taxon>Elliptochloris clade</taxon>
        <taxon>Elliptochloris</taxon>
    </lineage>
</organism>
<comment type="similarity">
    <text evidence="2">Belongs to the NOC2 family.</text>
</comment>
<evidence type="ECO:0000256" key="3">
    <source>
        <dbReference type="ARBA" id="ARBA00023242"/>
    </source>
</evidence>
<gene>
    <name evidence="5" type="ORF">WJX81_000218</name>
</gene>
<proteinExistence type="inferred from homology"/>
<reference evidence="5 6" key="1">
    <citation type="journal article" date="2024" name="Nat. Commun.">
        <title>Phylogenomics reveals the evolutionary origins of lichenization in chlorophyte algae.</title>
        <authorList>
            <person name="Puginier C."/>
            <person name="Libourel C."/>
            <person name="Otte J."/>
            <person name="Skaloud P."/>
            <person name="Haon M."/>
            <person name="Grisel S."/>
            <person name="Petersen M."/>
            <person name="Berrin J.G."/>
            <person name="Delaux P.M."/>
            <person name="Dal Grande F."/>
            <person name="Keller J."/>
        </authorList>
    </citation>
    <scope>NUCLEOTIDE SEQUENCE [LARGE SCALE GENOMIC DNA]</scope>
    <source>
        <strain evidence="5 6">SAG 245.80</strain>
    </source>
</reference>
<feature type="compositionally biased region" description="Low complexity" evidence="4">
    <location>
        <begin position="17"/>
        <end position="26"/>
    </location>
</feature>
<keyword evidence="6" id="KW-1185">Reference proteome</keyword>
<feature type="region of interest" description="Disordered" evidence="4">
    <location>
        <begin position="557"/>
        <end position="587"/>
    </location>
</feature>
<dbReference type="Pfam" id="PF03715">
    <property type="entry name" value="Noc2"/>
    <property type="match status" value="2"/>
</dbReference>
<dbReference type="GO" id="GO:0042273">
    <property type="term" value="P:ribosomal large subunit biogenesis"/>
    <property type="evidence" value="ECO:0007669"/>
    <property type="project" value="TreeGrafter"/>
</dbReference>
<dbReference type="PANTHER" id="PTHR12687:SF4">
    <property type="entry name" value="NUCLEOLAR COMPLEX PROTEIN 2 HOMOLOG"/>
    <property type="match status" value="1"/>
</dbReference>
<dbReference type="Proteomes" id="UP001445335">
    <property type="component" value="Unassembled WGS sequence"/>
</dbReference>
<comment type="caution">
    <text evidence="5">The sequence shown here is derived from an EMBL/GenBank/DDBJ whole genome shotgun (WGS) entry which is preliminary data.</text>
</comment>